<dbReference type="InterPro" id="IPR000160">
    <property type="entry name" value="GGDEF_dom"/>
</dbReference>
<dbReference type="Pfam" id="PF13185">
    <property type="entry name" value="GAF_2"/>
    <property type="match status" value="1"/>
</dbReference>
<dbReference type="InterPro" id="IPR035919">
    <property type="entry name" value="EAL_sf"/>
</dbReference>
<evidence type="ECO:0000259" key="1">
    <source>
        <dbReference type="PROSITE" id="PS50883"/>
    </source>
</evidence>
<feature type="domain" description="EAL" evidence="1">
    <location>
        <begin position="529"/>
        <end position="782"/>
    </location>
</feature>
<dbReference type="PANTHER" id="PTHR33121">
    <property type="entry name" value="CYCLIC DI-GMP PHOSPHODIESTERASE PDEF"/>
    <property type="match status" value="1"/>
</dbReference>
<dbReference type="PROSITE" id="PS50887">
    <property type="entry name" value="GGDEF"/>
    <property type="match status" value="1"/>
</dbReference>
<evidence type="ECO:0000313" key="3">
    <source>
        <dbReference type="EMBL" id="RVU46074.1"/>
    </source>
</evidence>
<dbReference type="Gene3D" id="3.30.450.40">
    <property type="match status" value="2"/>
</dbReference>
<accession>A0A437RH73</accession>
<gene>
    <name evidence="3" type="ORF">EOE66_09375</name>
</gene>
<evidence type="ECO:0000259" key="2">
    <source>
        <dbReference type="PROSITE" id="PS50887"/>
    </source>
</evidence>
<dbReference type="OrthoDB" id="9813903at2"/>
<reference evidence="3 4" key="1">
    <citation type="submission" date="2019-01" db="EMBL/GenBank/DDBJ databases">
        <authorList>
            <person name="Chen W.-M."/>
        </authorList>
    </citation>
    <scope>NUCLEOTIDE SEQUENCE [LARGE SCALE GENOMIC DNA]</scope>
    <source>
        <strain evidence="3 4">KYPY4</strain>
    </source>
</reference>
<dbReference type="Gene3D" id="3.20.20.450">
    <property type="entry name" value="EAL domain"/>
    <property type="match status" value="1"/>
</dbReference>
<sequence length="789" mass="85207">MSAHPETSAHGAMERRMSDVRQQLLALGKDESLWTGHFAAALSRLLEVAERGIGADVVSIWQFTDRGQQLVCLARRERGKGPQPSGDVLAASTFPRYFDALANERVLAAADALADPRTAELRDSYLVPAGFAALLDATIRRAGRVAGVLCCEHREAQTGWDEAQTELAVGLADLAAQLMVLTELRRRDQLQGLLLSMAPELRQNHTPQEFAALAVAKLAHVFPGAWTAFYQTGADEQHAELLALYAPGAPPGFKAKLHRLPLENTVVGLALRERRMVAVGGPSAKHMHLWHESRSAGLKTLLGIPLIHEQSLVGVMVMALRLHYVFTDDDLASFELASSPLAVAMANARNVETLRHRALHDALTGLPNRDKLQQDIEHLCAPTAEVQALTLLLLDVRDFRQINDTLGRGSGDQLLQAVAGRLQGAPAVAGGQAYRLTSSEFALLLPQRVPAAELQARALALQALLAQPFTVSGLTLILRLRIGTATMPSDDCTGPELLRAADVALGWADAEPSGVCAYDRGRDNSGPRRLEMISELRKALGTEQLSLHFQPKVRVADGRLAGCEALLRWEHPRYGRVPPSVFIGVAEKGELMSLLTHEVLRQALALLHEMRAAGLFTSVAVNVSGHNMVDAAFPETVRALLAQSGLPPEALTLEITETVLMNDPERAAAVIGDLARQGLALDIDDFGTGYSSLAYLRRLPLRSLKIDRAFVRELTANAQDVHIVRSTVGLAHGLGLSVIAEGVEDNFTLALLGTLGCDMAQGFGVCRPVPLPELLAWAEARGELQPRLA</sequence>
<protein>
    <submittedName>
        <fullName evidence="3">EAL domain-containing protein</fullName>
    </submittedName>
</protein>
<keyword evidence="4" id="KW-1185">Reference proteome</keyword>
<dbReference type="PANTHER" id="PTHR33121:SF70">
    <property type="entry name" value="SIGNALING PROTEIN YKOW"/>
    <property type="match status" value="1"/>
</dbReference>
<name>A0A437RH73_9BURK</name>
<dbReference type="InterPro" id="IPR001633">
    <property type="entry name" value="EAL_dom"/>
</dbReference>
<comment type="caution">
    <text evidence="3">The sequence shown here is derived from an EMBL/GenBank/DDBJ whole genome shotgun (WGS) entry which is preliminary data.</text>
</comment>
<dbReference type="GO" id="GO:0071111">
    <property type="term" value="F:cyclic-guanylate-specific phosphodiesterase activity"/>
    <property type="evidence" value="ECO:0007669"/>
    <property type="project" value="InterPro"/>
</dbReference>
<dbReference type="InterPro" id="IPR003018">
    <property type="entry name" value="GAF"/>
</dbReference>
<dbReference type="InterPro" id="IPR050706">
    <property type="entry name" value="Cyclic-di-GMP_PDE-like"/>
</dbReference>
<dbReference type="SUPFAM" id="SSF141868">
    <property type="entry name" value="EAL domain-like"/>
    <property type="match status" value="1"/>
</dbReference>
<dbReference type="NCBIfam" id="TIGR00254">
    <property type="entry name" value="GGDEF"/>
    <property type="match status" value="1"/>
</dbReference>
<dbReference type="InterPro" id="IPR043128">
    <property type="entry name" value="Rev_trsase/Diguanyl_cyclase"/>
</dbReference>
<dbReference type="Proteomes" id="UP000285575">
    <property type="component" value="Unassembled WGS sequence"/>
</dbReference>
<proteinExistence type="predicted"/>
<evidence type="ECO:0000313" key="4">
    <source>
        <dbReference type="Proteomes" id="UP000285575"/>
    </source>
</evidence>
<dbReference type="AlphaFoldDB" id="A0A437RH73"/>
<dbReference type="SMART" id="SM00065">
    <property type="entry name" value="GAF"/>
    <property type="match status" value="2"/>
</dbReference>
<organism evidence="3 4">
    <name type="scientific">Rubrivivax rivuli</name>
    <dbReference type="NCBI Taxonomy" id="1862385"/>
    <lineage>
        <taxon>Bacteria</taxon>
        <taxon>Pseudomonadati</taxon>
        <taxon>Pseudomonadota</taxon>
        <taxon>Betaproteobacteria</taxon>
        <taxon>Burkholderiales</taxon>
        <taxon>Sphaerotilaceae</taxon>
        <taxon>Rubrivivax</taxon>
    </lineage>
</organism>
<dbReference type="EMBL" id="SACR01000003">
    <property type="protein sequence ID" value="RVU46074.1"/>
    <property type="molecule type" value="Genomic_DNA"/>
</dbReference>
<dbReference type="SMART" id="SM00052">
    <property type="entry name" value="EAL"/>
    <property type="match status" value="1"/>
</dbReference>
<dbReference type="SUPFAM" id="SSF55073">
    <property type="entry name" value="Nucleotide cyclase"/>
    <property type="match status" value="1"/>
</dbReference>
<dbReference type="CDD" id="cd01948">
    <property type="entry name" value="EAL"/>
    <property type="match status" value="1"/>
</dbReference>
<dbReference type="Gene3D" id="3.30.70.270">
    <property type="match status" value="1"/>
</dbReference>
<feature type="domain" description="GGDEF" evidence="2">
    <location>
        <begin position="387"/>
        <end position="520"/>
    </location>
</feature>
<dbReference type="InterPro" id="IPR029016">
    <property type="entry name" value="GAF-like_dom_sf"/>
</dbReference>
<dbReference type="SMART" id="SM00267">
    <property type="entry name" value="GGDEF"/>
    <property type="match status" value="1"/>
</dbReference>
<dbReference type="InterPro" id="IPR029787">
    <property type="entry name" value="Nucleotide_cyclase"/>
</dbReference>
<dbReference type="Pfam" id="PF01590">
    <property type="entry name" value="GAF"/>
    <property type="match status" value="1"/>
</dbReference>
<dbReference type="Pfam" id="PF00563">
    <property type="entry name" value="EAL"/>
    <property type="match status" value="1"/>
</dbReference>
<dbReference type="PROSITE" id="PS50883">
    <property type="entry name" value="EAL"/>
    <property type="match status" value="1"/>
</dbReference>
<dbReference type="SUPFAM" id="SSF55781">
    <property type="entry name" value="GAF domain-like"/>
    <property type="match status" value="2"/>
</dbReference>
<dbReference type="CDD" id="cd01949">
    <property type="entry name" value="GGDEF"/>
    <property type="match status" value="1"/>
</dbReference>
<dbReference type="Pfam" id="PF00990">
    <property type="entry name" value="GGDEF"/>
    <property type="match status" value="1"/>
</dbReference>